<dbReference type="EMBL" id="CTEE01000001">
    <property type="protein sequence ID" value="CQD17314.1"/>
    <property type="molecule type" value="Genomic_DNA"/>
</dbReference>
<proteinExistence type="predicted"/>
<dbReference type="STRING" id="141349.BN1232_03841"/>
<name>A0A0E4GZC6_MYCLN</name>
<protein>
    <submittedName>
        <fullName evidence="2">ESX-1 secretion-associated protein EspH</fullName>
    </submittedName>
</protein>
<feature type="compositionally biased region" description="Basic and acidic residues" evidence="1">
    <location>
        <begin position="48"/>
        <end position="57"/>
    </location>
</feature>
<evidence type="ECO:0000313" key="2">
    <source>
        <dbReference type="EMBL" id="CQD17314.1"/>
    </source>
</evidence>
<dbReference type="AlphaFoldDB" id="A0A0E4GZC6"/>
<feature type="region of interest" description="Disordered" evidence="1">
    <location>
        <begin position="1"/>
        <end position="58"/>
    </location>
</feature>
<reference evidence="2 3" key="1">
    <citation type="submission" date="2015-03" db="EMBL/GenBank/DDBJ databases">
        <authorList>
            <person name="Urmite Genomes"/>
        </authorList>
    </citation>
    <scope>NUCLEOTIDE SEQUENCE [LARGE SCALE GENOMIC DNA]</scope>
    <source>
        <strain evidence="2 3">CSUR P1491</strain>
    </source>
</reference>
<organism evidence="2 3">
    <name type="scientific">Mycobacterium lentiflavum</name>
    <dbReference type="NCBI Taxonomy" id="141349"/>
    <lineage>
        <taxon>Bacteria</taxon>
        <taxon>Bacillati</taxon>
        <taxon>Actinomycetota</taxon>
        <taxon>Actinomycetes</taxon>
        <taxon>Mycobacteriales</taxon>
        <taxon>Mycobacteriaceae</taxon>
        <taxon>Mycobacterium</taxon>
        <taxon>Mycobacterium simiae complex</taxon>
    </lineage>
</organism>
<accession>A0A0E4GZC6</accession>
<dbReference type="OrthoDB" id="4641051at2"/>
<gene>
    <name evidence="2" type="primary">espH_7</name>
    <name evidence="2" type="ORF">BN1232_03841</name>
</gene>
<dbReference type="Proteomes" id="UP000199251">
    <property type="component" value="Unassembled WGS sequence"/>
</dbReference>
<sequence>MGSTQRGHGSDDEMFDALDFGDNPGSDSGAVPDFGDDNGQGDGAVPHFGEERGRDDVDQSAFEVMVTDEAPDPADVESGLGATVPDIEEADTAEQEFAKTLATVTNPPETVSVTAMMDGRIYQVELSADAARMTEPGLAEEILVIADLARRQALSIQHKLMFESFHLLGADDDDALAEMLENSVMELSSPQQAAQAQAEVFATRYRDDGGAPGL</sequence>
<dbReference type="RefSeq" id="WP_090604015.1">
    <property type="nucleotide sequence ID" value="NZ_CTEE01000001.1"/>
</dbReference>
<evidence type="ECO:0000313" key="3">
    <source>
        <dbReference type="Proteomes" id="UP000199251"/>
    </source>
</evidence>
<evidence type="ECO:0000256" key="1">
    <source>
        <dbReference type="SAM" id="MobiDB-lite"/>
    </source>
</evidence>